<evidence type="ECO:0000313" key="3">
    <source>
        <dbReference type="Proteomes" id="UP000244956"/>
    </source>
</evidence>
<evidence type="ECO:0000313" key="2">
    <source>
        <dbReference type="EMBL" id="PWD99279.1"/>
    </source>
</evidence>
<accession>A0A2U2B886</accession>
<name>A0A2U2B886_9BACT</name>
<evidence type="ECO:0000259" key="1">
    <source>
        <dbReference type="Pfam" id="PF01965"/>
    </source>
</evidence>
<dbReference type="CDD" id="cd03133">
    <property type="entry name" value="GATase1_ES1"/>
    <property type="match status" value="1"/>
</dbReference>
<dbReference type="SUPFAM" id="SSF52317">
    <property type="entry name" value="Class I glutamine amidotransferase-like"/>
    <property type="match status" value="1"/>
</dbReference>
<organism evidence="2 3">
    <name type="scientific">Marinilabilia rubra</name>
    <dbReference type="NCBI Taxonomy" id="2162893"/>
    <lineage>
        <taxon>Bacteria</taxon>
        <taxon>Pseudomonadati</taxon>
        <taxon>Bacteroidota</taxon>
        <taxon>Bacteroidia</taxon>
        <taxon>Marinilabiliales</taxon>
        <taxon>Marinilabiliaceae</taxon>
        <taxon>Marinilabilia</taxon>
    </lineage>
</organism>
<dbReference type="Gene3D" id="3.40.50.880">
    <property type="match status" value="1"/>
</dbReference>
<dbReference type="OrthoDB" id="9800516at2"/>
<dbReference type="Pfam" id="PF01965">
    <property type="entry name" value="DJ-1_PfpI"/>
    <property type="match status" value="1"/>
</dbReference>
<protein>
    <submittedName>
        <fullName evidence="2">Isoprenoid biosynthesis protein ElbB</fullName>
    </submittedName>
</protein>
<comment type="caution">
    <text evidence="2">The sequence shown here is derived from an EMBL/GenBank/DDBJ whole genome shotgun (WGS) entry which is preliminary data.</text>
</comment>
<keyword evidence="3" id="KW-1185">Reference proteome</keyword>
<dbReference type="EMBL" id="QEWP01000008">
    <property type="protein sequence ID" value="PWD99279.1"/>
    <property type="molecule type" value="Genomic_DNA"/>
</dbReference>
<dbReference type="PIRSF" id="PIRSF006320">
    <property type="entry name" value="Elb2"/>
    <property type="match status" value="1"/>
</dbReference>
<dbReference type="Proteomes" id="UP000244956">
    <property type="component" value="Unassembled WGS sequence"/>
</dbReference>
<dbReference type="NCBIfam" id="NF008747">
    <property type="entry name" value="PRK11780.1"/>
    <property type="match status" value="1"/>
</dbReference>
<proteinExistence type="predicted"/>
<dbReference type="InterPro" id="IPR026041">
    <property type="entry name" value="ElbB"/>
</dbReference>
<dbReference type="InterPro" id="IPR029062">
    <property type="entry name" value="Class_I_gatase-like"/>
</dbReference>
<dbReference type="RefSeq" id="WP_109264679.1">
    <property type="nucleotide sequence ID" value="NZ_QEWP01000008.1"/>
</dbReference>
<gene>
    <name evidence="2" type="ORF">DDZ16_11840</name>
</gene>
<dbReference type="InterPro" id="IPR002818">
    <property type="entry name" value="DJ-1/PfpI"/>
</dbReference>
<dbReference type="PANTHER" id="PTHR10224">
    <property type="entry name" value="ES1 PROTEIN HOMOLOG, MITOCHONDRIAL"/>
    <property type="match status" value="1"/>
</dbReference>
<feature type="domain" description="DJ-1/PfpI" evidence="1">
    <location>
        <begin position="17"/>
        <end position="193"/>
    </location>
</feature>
<reference evidence="2 3" key="1">
    <citation type="submission" date="2018-05" db="EMBL/GenBank/DDBJ databases">
        <title>Marinilabilia rubrum sp. nov., isolated from saltern sediment.</title>
        <authorList>
            <person name="Zhang R."/>
        </authorList>
    </citation>
    <scope>NUCLEOTIDE SEQUENCE [LARGE SCALE GENOMIC DNA]</scope>
    <source>
        <strain evidence="2 3">WTE16</strain>
    </source>
</reference>
<dbReference type="AlphaFoldDB" id="A0A2U2B886"/>
<sequence length="219" mass="23450">MSEKKKFAVVLSGCGVYDGAEITETVTTLLAIEKAGAEYEVFAPDMEQRQVINHINGEEMQEARNVLVEAARIVRGDIKPLSGFNAENYDALMFPGGFGAAKNLSSFAFDGPECSIHPEVEKAVRETHKADKPIGALCITPVIMAKIFGEAKLTIGSDQSVADALQAMGASHVNTTHGEVVTDKNLKIATTPCYMLDAKITQIAEGAENIVNAVMKMTS</sequence>
<dbReference type="PANTHER" id="PTHR10224:SF12">
    <property type="entry name" value="GLYOXALASE ELBB"/>
    <property type="match status" value="1"/>
</dbReference>